<dbReference type="EMBL" id="FYEH01000002">
    <property type="protein sequence ID" value="SNB61747.1"/>
    <property type="molecule type" value="Genomic_DNA"/>
</dbReference>
<dbReference type="AlphaFoldDB" id="A0A212QQJ0"/>
<keyword evidence="2" id="KW-1185">Reference proteome</keyword>
<dbReference type="OrthoDB" id="7862954at2"/>
<accession>A0A212QQJ0</accession>
<name>A0A212QQJ0_9PROT</name>
<evidence type="ECO:0000313" key="1">
    <source>
        <dbReference type="EMBL" id="SNB61747.1"/>
    </source>
</evidence>
<gene>
    <name evidence="1" type="ORF">SAMN07250955_102384</name>
</gene>
<proteinExistence type="predicted"/>
<reference evidence="1 2" key="1">
    <citation type="submission" date="2017-06" db="EMBL/GenBank/DDBJ databases">
        <authorList>
            <person name="Kim H.J."/>
            <person name="Triplett B.A."/>
        </authorList>
    </citation>
    <scope>NUCLEOTIDE SEQUENCE [LARGE SCALE GENOMIC DNA]</scope>
    <source>
        <strain evidence="1 2">B29T1</strain>
    </source>
</reference>
<protein>
    <submittedName>
        <fullName evidence="1">Rod binding protein</fullName>
    </submittedName>
</protein>
<dbReference type="Proteomes" id="UP000197065">
    <property type="component" value="Unassembled WGS sequence"/>
</dbReference>
<organism evidence="1 2">
    <name type="scientific">Arboricoccus pini</name>
    <dbReference type="NCBI Taxonomy" id="1963835"/>
    <lineage>
        <taxon>Bacteria</taxon>
        <taxon>Pseudomonadati</taxon>
        <taxon>Pseudomonadota</taxon>
        <taxon>Alphaproteobacteria</taxon>
        <taxon>Geminicoccales</taxon>
        <taxon>Geminicoccaceae</taxon>
        <taxon>Arboricoccus</taxon>
    </lineage>
</organism>
<sequence>MDIKTIAGANPSKTDLSKGQIDKIAHDFESMFIGQLLKAMPSESITGKEAGPYGDLMLDQYGKLISDQGGIGVAKAITRELDRIQKKDFA</sequence>
<evidence type="ECO:0000313" key="2">
    <source>
        <dbReference type="Proteomes" id="UP000197065"/>
    </source>
</evidence>
<dbReference type="RefSeq" id="WP_088560208.1">
    <property type="nucleotide sequence ID" value="NZ_FYEH01000002.1"/>
</dbReference>